<dbReference type="AlphaFoldDB" id="X1C682"/>
<organism evidence="1">
    <name type="scientific">marine sediment metagenome</name>
    <dbReference type="NCBI Taxonomy" id="412755"/>
    <lineage>
        <taxon>unclassified sequences</taxon>
        <taxon>metagenomes</taxon>
        <taxon>ecological metagenomes</taxon>
    </lineage>
</organism>
<comment type="caution">
    <text evidence="1">The sequence shown here is derived from an EMBL/GenBank/DDBJ whole genome shotgun (WGS) entry which is preliminary data.</text>
</comment>
<protein>
    <submittedName>
        <fullName evidence="1">Uncharacterized protein</fullName>
    </submittedName>
</protein>
<name>X1C682_9ZZZZ</name>
<reference evidence="1" key="1">
    <citation type="journal article" date="2014" name="Front. Microbiol.">
        <title>High frequency of phylogenetically diverse reductive dehalogenase-homologous genes in deep subseafloor sedimentary metagenomes.</title>
        <authorList>
            <person name="Kawai M."/>
            <person name="Futagami T."/>
            <person name="Toyoda A."/>
            <person name="Takaki Y."/>
            <person name="Nishi S."/>
            <person name="Hori S."/>
            <person name="Arai W."/>
            <person name="Tsubouchi T."/>
            <person name="Morono Y."/>
            <person name="Uchiyama I."/>
            <person name="Ito T."/>
            <person name="Fujiyama A."/>
            <person name="Inagaki F."/>
            <person name="Takami H."/>
        </authorList>
    </citation>
    <scope>NUCLEOTIDE SEQUENCE</scope>
    <source>
        <strain evidence="1">Expedition CK06-06</strain>
    </source>
</reference>
<accession>X1C682</accession>
<dbReference type="EMBL" id="BART01015062">
    <property type="protein sequence ID" value="GAG79906.1"/>
    <property type="molecule type" value="Genomic_DNA"/>
</dbReference>
<feature type="non-terminal residue" evidence="1">
    <location>
        <position position="1"/>
    </location>
</feature>
<evidence type="ECO:0000313" key="1">
    <source>
        <dbReference type="EMBL" id="GAG79906.1"/>
    </source>
</evidence>
<sequence>RYYYRGKSALEVSELNKLEQIARQVKYELTPVYRVAIGVVQNE</sequence>
<feature type="non-terminal residue" evidence="1">
    <location>
        <position position="43"/>
    </location>
</feature>
<proteinExistence type="predicted"/>
<gene>
    <name evidence="1" type="ORF">S01H4_29436</name>
</gene>